<dbReference type="PRINTS" id="PR00111">
    <property type="entry name" value="ABHYDROLASE"/>
</dbReference>
<dbReference type="InterPro" id="IPR050266">
    <property type="entry name" value="AB_hydrolase_sf"/>
</dbReference>
<dbReference type="PANTHER" id="PTHR43798:SF29">
    <property type="entry name" value="AB HYDROLASE-1 DOMAIN-CONTAINING PROTEIN"/>
    <property type="match status" value="1"/>
</dbReference>
<evidence type="ECO:0000313" key="2">
    <source>
        <dbReference type="EMBL" id="MET4575724.1"/>
    </source>
</evidence>
<dbReference type="Proteomes" id="UP001549320">
    <property type="component" value="Unassembled WGS sequence"/>
</dbReference>
<dbReference type="RefSeq" id="WP_354441367.1">
    <property type="nucleotide sequence ID" value="NZ_JBEPSH010000002.1"/>
</dbReference>
<gene>
    <name evidence="2" type="ORF">ABIE13_000824</name>
</gene>
<name>A0ABV2Q3X7_9BURK</name>
<dbReference type="InterPro" id="IPR000073">
    <property type="entry name" value="AB_hydrolase_1"/>
</dbReference>
<protein>
    <submittedName>
        <fullName evidence="2">Pimeloyl-ACP methyl ester carboxylesterase</fullName>
    </submittedName>
</protein>
<dbReference type="Pfam" id="PF12697">
    <property type="entry name" value="Abhydrolase_6"/>
    <property type="match status" value="1"/>
</dbReference>
<dbReference type="Gene3D" id="3.40.50.1820">
    <property type="entry name" value="alpha/beta hydrolase"/>
    <property type="match status" value="1"/>
</dbReference>
<dbReference type="PANTHER" id="PTHR43798">
    <property type="entry name" value="MONOACYLGLYCEROL LIPASE"/>
    <property type="match status" value="1"/>
</dbReference>
<dbReference type="InterPro" id="IPR029058">
    <property type="entry name" value="AB_hydrolase_fold"/>
</dbReference>
<evidence type="ECO:0000313" key="3">
    <source>
        <dbReference type="Proteomes" id="UP001549320"/>
    </source>
</evidence>
<proteinExistence type="predicted"/>
<accession>A0ABV2Q3X7</accession>
<evidence type="ECO:0000259" key="1">
    <source>
        <dbReference type="Pfam" id="PF12697"/>
    </source>
</evidence>
<sequence length="249" mass="28046">MTDIRRGQLHSDEKPLLLLIPGLLCDKAIWEEQIRVLSPLVDCVVADHGAADSIETMAQQALRLVPPERRFSVAGHSMGGRCALEIARMVPERLDRLALLDTGFQAREEGATGEAEAEKRMKLLNLARSEGMRSMGREWARGMVHPSRWSEPVFEDILRMIERFTPDQFEAQIRALLHRPDATLLLPSIVAPTLLVCGRQDVWSPLARHQQMQELMPGAHLEIIETCGHMSTMEQPGDVARAMTDWLIF</sequence>
<comment type="caution">
    <text evidence="2">The sequence shown here is derived from an EMBL/GenBank/DDBJ whole genome shotgun (WGS) entry which is preliminary data.</text>
</comment>
<organism evidence="2 3">
    <name type="scientific">Ottowia thiooxydans</name>
    <dbReference type="NCBI Taxonomy" id="219182"/>
    <lineage>
        <taxon>Bacteria</taxon>
        <taxon>Pseudomonadati</taxon>
        <taxon>Pseudomonadota</taxon>
        <taxon>Betaproteobacteria</taxon>
        <taxon>Burkholderiales</taxon>
        <taxon>Comamonadaceae</taxon>
        <taxon>Ottowia</taxon>
    </lineage>
</organism>
<reference evidence="2 3" key="1">
    <citation type="submission" date="2024-06" db="EMBL/GenBank/DDBJ databases">
        <title>Sorghum-associated microbial communities from plants grown in Nebraska, USA.</title>
        <authorList>
            <person name="Schachtman D."/>
        </authorList>
    </citation>
    <scope>NUCLEOTIDE SEQUENCE [LARGE SCALE GENOMIC DNA]</scope>
    <source>
        <strain evidence="2 3">2709</strain>
    </source>
</reference>
<keyword evidence="3" id="KW-1185">Reference proteome</keyword>
<dbReference type="EMBL" id="JBEPSH010000002">
    <property type="protein sequence ID" value="MET4575724.1"/>
    <property type="molecule type" value="Genomic_DNA"/>
</dbReference>
<dbReference type="SUPFAM" id="SSF53474">
    <property type="entry name" value="alpha/beta-Hydrolases"/>
    <property type="match status" value="1"/>
</dbReference>
<feature type="domain" description="AB hydrolase-1" evidence="1">
    <location>
        <begin position="18"/>
        <end position="242"/>
    </location>
</feature>